<evidence type="ECO:0000256" key="1">
    <source>
        <dbReference type="SAM" id="MobiDB-lite"/>
    </source>
</evidence>
<feature type="region of interest" description="Disordered" evidence="1">
    <location>
        <begin position="71"/>
        <end position="118"/>
    </location>
</feature>
<sequence>MEGDGKAVAPSLPHPQGGNMAVRTIVAGIKNRRRVGAHGAQPSVQASKGRKTMPHDDAAALRRQKTLERVTLGPAAEAHEPKSHRRRATTLKGRKKAPSEMNVKHLGGPKKRLPLHGG</sequence>
<dbReference type="Proteomes" id="UP000533080">
    <property type="component" value="Unassembled WGS sequence"/>
</dbReference>
<proteinExistence type="predicted"/>
<feature type="region of interest" description="Disordered" evidence="1">
    <location>
        <begin position="32"/>
        <end position="58"/>
    </location>
</feature>
<dbReference type="AlphaFoldDB" id="A0A7Y4MQK8"/>
<reference evidence="2 3" key="1">
    <citation type="submission" date="2020-05" db="EMBL/GenBank/DDBJ databases">
        <authorList>
            <person name="Whitworth D."/>
        </authorList>
    </citation>
    <scope>NUCLEOTIDE SEQUENCE [LARGE SCALE GENOMIC DNA]</scope>
    <source>
        <strain evidence="2 3">AM005</strain>
    </source>
</reference>
<organism evidence="2 3">
    <name type="scientific">Myxococcus xanthus</name>
    <dbReference type="NCBI Taxonomy" id="34"/>
    <lineage>
        <taxon>Bacteria</taxon>
        <taxon>Pseudomonadati</taxon>
        <taxon>Myxococcota</taxon>
        <taxon>Myxococcia</taxon>
        <taxon>Myxococcales</taxon>
        <taxon>Cystobacterineae</taxon>
        <taxon>Myxococcaceae</taxon>
        <taxon>Myxococcus</taxon>
    </lineage>
</organism>
<evidence type="ECO:0000313" key="2">
    <source>
        <dbReference type="EMBL" id="NOJ77548.1"/>
    </source>
</evidence>
<name>A0A7Y4MQK8_MYXXA</name>
<dbReference type="EMBL" id="JABFNT010000009">
    <property type="protein sequence ID" value="NOJ77548.1"/>
    <property type="molecule type" value="Genomic_DNA"/>
</dbReference>
<feature type="compositionally biased region" description="Basic residues" evidence="1">
    <location>
        <begin position="107"/>
        <end position="118"/>
    </location>
</feature>
<evidence type="ECO:0000313" key="3">
    <source>
        <dbReference type="Proteomes" id="UP000533080"/>
    </source>
</evidence>
<feature type="region of interest" description="Disordered" evidence="1">
    <location>
        <begin position="1"/>
        <end position="20"/>
    </location>
</feature>
<feature type="compositionally biased region" description="Basic residues" evidence="1">
    <location>
        <begin position="82"/>
        <end position="96"/>
    </location>
</feature>
<gene>
    <name evidence="2" type="ORF">HNV28_04200</name>
</gene>
<accession>A0A7Y4MQK8</accession>
<comment type="caution">
    <text evidence="2">The sequence shown here is derived from an EMBL/GenBank/DDBJ whole genome shotgun (WGS) entry which is preliminary data.</text>
</comment>
<protein>
    <submittedName>
        <fullName evidence="2">Uncharacterized protein</fullName>
    </submittedName>
</protein>